<dbReference type="Gene3D" id="2.60.40.640">
    <property type="match status" value="2"/>
</dbReference>
<dbReference type="InterPro" id="IPR011021">
    <property type="entry name" value="Arrestin-like_N"/>
</dbReference>
<evidence type="ECO:0000256" key="2">
    <source>
        <dbReference type="ARBA" id="ARBA00022606"/>
    </source>
</evidence>
<reference evidence="5" key="1">
    <citation type="journal article" date="2008" name="Insect Biochem. Mol. Biol.">
        <title>The genome of a lepidopteran model insect, the silkworm Bombyx mori.</title>
        <authorList>
            <consortium name="International Silkworm Genome Consortium"/>
        </authorList>
    </citation>
    <scope>NUCLEOTIDE SEQUENCE [LARGE SCALE GENOMIC DNA]</scope>
    <source>
        <strain evidence="5">p50T</strain>
    </source>
</reference>
<dbReference type="EnsemblMetazoa" id="XM_004925585.4">
    <property type="protein sequence ID" value="XP_004925642.2"/>
    <property type="gene ID" value="LOC101744835"/>
</dbReference>
<dbReference type="AlphaFoldDB" id="A0A8R1WGN3"/>
<comment type="similarity">
    <text evidence="1">Belongs to the arrestin family.</text>
</comment>
<dbReference type="InterPro" id="IPR050357">
    <property type="entry name" value="Arrestin_domain-protein"/>
</dbReference>
<organism evidence="4 5">
    <name type="scientific">Bombyx mori</name>
    <name type="common">Silk moth</name>
    <dbReference type="NCBI Taxonomy" id="7091"/>
    <lineage>
        <taxon>Eukaryota</taxon>
        <taxon>Metazoa</taxon>
        <taxon>Ecdysozoa</taxon>
        <taxon>Arthropoda</taxon>
        <taxon>Hexapoda</taxon>
        <taxon>Insecta</taxon>
        <taxon>Pterygota</taxon>
        <taxon>Neoptera</taxon>
        <taxon>Endopterygota</taxon>
        <taxon>Lepidoptera</taxon>
        <taxon>Glossata</taxon>
        <taxon>Ditrysia</taxon>
        <taxon>Bombycoidea</taxon>
        <taxon>Bombycidae</taxon>
        <taxon>Bombycinae</taxon>
        <taxon>Bombyx</taxon>
    </lineage>
</organism>
<evidence type="ECO:0000256" key="1">
    <source>
        <dbReference type="ARBA" id="ARBA00005298"/>
    </source>
</evidence>
<dbReference type="InterPro" id="IPR011022">
    <property type="entry name" value="Arrestin_C-like"/>
</dbReference>
<dbReference type="GO" id="GO:0005737">
    <property type="term" value="C:cytoplasm"/>
    <property type="evidence" value="ECO:0007669"/>
    <property type="project" value="TreeGrafter"/>
</dbReference>
<dbReference type="InterPro" id="IPR014756">
    <property type="entry name" value="Ig_E-set"/>
</dbReference>
<feature type="domain" description="Arrestin C-terminal-like" evidence="3">
    <location>
        <begin position="166"/>
        <end position="294"/>
    </location>
</feature>
<dbReference type="Proteomes" id="UP000005204">
    <property type="component" value="Unassembled WGS sequence"/>
</dbReference>
<protein>
    <recommendedName>
        <fullName evidence="3">Arrestin C-terminal-like domain-containing protein</fullName>
    </recommendedName>
</protein>
<keyword evidence="2" id="KW-0716">Sensory transduction</keyword>
<dbReference type="GO" id="GO:0015031">
    <property type="term" value="P:protein transport"/>
    <property type="evidence" value="ECO:0007669"/>
    <property type="project" value="TreeGrafter"/>
</dbReference>
<proteinExistence type="inferred from homology"/>
<dbReference type="SUPFAM" id="SSF81296">
    <property type="entry name" value="E set domains"/>
    <property type="match status" value="2"/>
</dbReference>
<dbReference type="GeneID" id="101744835"/>
<reference evidence="4" key="2">
    <citation type="submission" date="2022-06" db="UniProtKB">
        <authorList>
            <consortium name="EnsemblMetazoa"/>
        </authorList>
    </citation>
    <scope>IDENTIFICATION</scope>
    <source>
        <strain evidence="4">p50T (Dazao)</strain>
    </source>
</reference>
<evidence type="ECO:0000259" key="3">
    <source>
        <dbReference type="SMART" id="SM01017"/>
    </source>
</evidence>
<dbReference type="KEGG" id="bmor:101744835"/>
<evidence type="ECO:0000313" key="5">
    <source>
        <dbReference type="Proteomes" id="UP000005204"/>
    </source>
</evidence>
<dbReference type="PANTHER" id="PTHR11188">
    <property type="entry name" value="ARRESTIN DOMAIN CONTAINING PROTEIN"/>
    <property type="match status" value="1"/>
</dbReference>
<name>A0A8R1WGN3_BOMMO</name>
<keyword evidence="5" id="KW-1185">Reference proteome</keyword>
<sequence length="299" mass="34133">MTWDNCIVRLNSDSTGSFYTGDIVTGTVILEFDQEQKIERIDLHVIGISKAQWTRSMPTMPYIKIYSEKKKILSISICDIFSEIISGKKIRPGIYTYPFHFALPLDLPSSFESKIAKVHYCIKIKSKPAVKVRKNVPLRILENVNLNHLEEMMITSIHDFVKAFRTSGKFSVSVKTYRAFASKQTVPFEIILNNSRKVKISKLTVALIQKLRYEVQTGYAEEEKTMCKAENKKFANALVEICNLKIEMPSLCPSTIHSLGAMVNISYEFRVKVKFRFHFSLIGSIPVTVATVPVIHHDF</sequence>
<dbReference type="Pfam" id="PF00339">
    <property type="entry name" value="Arrestin_N"/>
    <property type="match status" value="1"/>
</dbReference>
<dbReference type="PANTHER" id="PTHR11188:SF17">
    <property type="entry name" value="FI21816P1"/>
    <property type="match status" value="1"/>
</dbReference>
<dbReference type="OrthoDB" id="2333384at2759"/>
<accession>A0A8R1WGN3</accession>
<dbReference type="RefSeq" id="XP_004925642.2">
    <property type="nucleotide sequence ID" value="XM_004925585.5"/>
</dbReference>
<dbReference type="InterPro" id="IPR014752">
    <property type="entry name" value="Arrestin-like_C"/>
</dbReference>
<dbReference type="SMART" id="SM01017">
    <property type="entry name" value="Arrestin_C"/>
    <property type="match status" value="1"/>
</dbReference>
<evidence type="ECO:0000313" key="4">
    <source>
        <dbReference type="EnsemblMetazoa" id="XP_004925642.2"/>
    </source>
</evidence>
<dbReference type="Pfam" id="PF02752">
    <property type="entry name" value="Arrestin_C"/>
    <property type="match status" value="1"/>
</dbReference>